<keyword evidence="5 8" id="KW-0812">Transmembrane</keyword>
<dbReference type="InterPro" id="IPR052017">
    <property type="entry name" value="TSUP"/>
</dbReference>
<proteinExistence type="inferred from homology"/>
<evidence type="ECO:0000256" key="8">
    <source>
        <dbReference type="RuleBase" id="RU363041"/>
    </source>
</evidence>
<comment type="subcellular location">
    <subcellularLocation>
        <location evidence="1 8">Cell membrane</location>
        <topology evidence="1 8">Multi-pass membrane protein</topology>
    </subcellularLocation>
</comment>
<accession>A0A1G6ZJT7</accession>
<evidence type="ECO:0000256" key="3">
    <source>
        <dbReference type="ARBA" id="ARBA00022448"/>
    </source>
</evidence>
<evidence type="ECO:0000313" key="9">
    <source>
        <dbReference type="EMBL" id="SDE02888.1"/>
    </source>
</evidence>
<feature type="transmembrane region" description="Helical" evidence="8">
    <location>
        <begin position="136"/>
        <end position="157"/>
    </location>
</feature>
<evidence type="ECO:0000256" key="2">
    <source>
        <dbReference type="ARBA" id="ARBA00009142"/>
    </source>
</evidence>
<name>A0A1G6ZJT7_9ACTN</name>
<evidence type="ECO:0000256" key="4">
    <source>
        <dbReference type="ARBA" id="ARBA00022475"/>
    </source>
</evidence>
<evidence type="ECO:0000256" key="1">
    <source>
        <dbReference type="ARBA" id="ARBA00004651"/>
    </source>
</evidence>
<gene>
    <name evidence="9" type="ORF">SAMN04489747_2317</name>
</gene>
<dbReference type="EMBL" id="LT629688">
    <property type="protein sequence ID" value="SDE02888.1"/>
    <property type="molecule type" value="Genomic_DNA"/>
</dbReference>
<keyword evidence="10" id="KW-1185">Reference proteome</keyword>
<feature type="transmembrane region" description="Helical" evidence="8">
    <location>
        <begin position="191"/>
        <end position="209"/>
    </location>
</feature>
<keyword evidence="3" id="KW-0813">Transport</keyword>
<dbReference type="Proteomes" id="UP000198546">
    <property type="component" value="Chromosome i"/>
</dbReference>
<keyword evidence="6 8" id="KW-1133">Transmembrane helix</keyword>
<feature type="transmembrane region" description="Helical" evidence="8">
    <location>
        <begin position="163"/>
        <end position="184"/>
    </location>
</feature>
<dbReference type="GO" id="GO:0005886">
    <property type="term" value="C:plasma membrane"/>
    <property type="evidence" value="ECO:0007669"/>
    <property type="project" value="UniProtKB-SubCell"/>
</dbReference>
<keyword evidence="4 8" id="KW-1003">Cell membrane</keyword>
<feature type="transmembrane region" description="Helical" evidence="8">
    <location>
        <begin position="38"/>
        <end position="56"/>
    </location>
</feature>
<organism evidence="9 10">
    <name type="scientific">Auraticoccus monumenti</name>
    <dbReference type="NCBI Taxonomy" id="675864"/>
    <lineage>
        <taxon>Bacteria</taxon>
        <taxon>Bacillati</taxon>
        <taxon>Actinomycetota</taxon>
        <taxon>Actinomycetes</taxon>
        <taxon>Propionibacteriales</taxon>
        <taxon>Propionibacteriaceae</taxon>
        <taxon>Auraticoccus</taxon>
    </lineage>
</organism>
<dbReference type="STRING" id="675864.SAMN04489747_2317"/>
<protein>
    <recommendedName>
        <fullName evidence="8">Probable membrane transporter protein</fullName>
    </recommendedName>
</protein>
<comment type="similarity">
    <text evidence="2 8">Belongs to the 4-toluene sulfonate uptake permease (TSUP) (TC 2.A.102) family.</text>
</comment>
<evidence type="ECO:0000256" key="7">
    <source>
        <dbReference type="ARBA" id="ARBA00023136"/>
    </source>
</evidence>
<feature type="transmembrane region" description="Helical" evidence="8">
    <location>
        <begin position="99"/>
        <end position="124"/>
    </location>
</feature>
<feature type="transmembrane region" description="Helical" evidence="8">
    <location>
        <begin position="63"/>
        <end position="79"/>
    </location>
</feature>
<dbReference type="InterPro" id="IPR002781">
    <property type="entry name" value="TM_pro_TauE-like"/>
</dbReference>
<evidence type="ECO:0000313" key="10">
    <source>
        <dbReference type="Proteomes" id="UP000198546"/>
    </source>
</evidence>
<sequence length="210" mass="22361">MLPARESTAALLLVLLVGDVVAVTRYRRDVDWRLIRGLLPGLLPGLVLGTWLLSVLSDTAMQRGLGVILLLLTGLQLAMRRRRAGSDAPVRPWPWPARLGVGTAAGTTTMVANAGGPVMALYLLGQAVEKKRFVGTNAWFFFLINLTKLPFSAGLGLLEPRLLLLALVLAPCVLVGAALGITLIKRIRQQAFELAVLGAAALSAVVLLVT</sequence>
<evidence type="ECO:0000256" key="5">
    <source>
        <dbReference type="ARBA" id="ARBA00022692"/>
    </source>
</evidence>
<dbReference type="AlphaFoldDB" id="A0A1G6ZJT7"/>
<dbReference type="PANTHER" id="PTHR30269">
    <property type="entry name" value="TRANSMEMBRANE PROTEIN YFCA"/>
    <property type="match status" value="1"/>
</dbReference>
<dbReference type="Pfam" id="PF01925">
    <property type="entry name" value="TauE"/>
    <property type="match status" value="1"/>
</dbReference>
<keyword evidence="7 8" id="KW-0472">Membrane</keyword>
<evidence type="ECO:0000256" key="6">
    <source>
        <dbReference type="ARBA" id="ARBA00022989"/>
    </source>
</evidence>
<reference evidence="9 10" key="1">
    <citation type="submission" date="2016-10" db="EMBL/GenBank/DDBJ databases">
        <authorList>
            <person name="de Groot N.N."/>
        </authorList>
    </citation>
    <scope>NUCLEOTIDE SEQUENCE [LARGE SCALE GENOMIC DNA]</scope>
    <source>
        <strain evidence="9 10">MON 2.2</strain>
    </source>
</reference>
<dbReference type="PANTHER" id="PTHR30269:SF23">
    <property type="entry name" value="MEMBRANE TRANSPORTER PROTEIN YDHB-RELATED"/>
    <property type="match status" value="1"/>
</dbReference>